<evidence type="ECO:0000256" key="6">
    <source>
        <dbReference type="ARBA" id="ARBA00022989"/>
    </source>
</evidence>
<keyword evidence="5" id="KW-0029">Amino-acid transport</keyword>
<organism evidence="11 12">
    <name type="scientific">Pseudozyma flocculosa</name>
    <dbReference type="NCBI Taxonomy" id="84751"/>
    <lineage>
        <taxon>Eukaryota</taxon>
        <taxon>Fungi</taxon>
        <taxon>Dikarya</taxon>
        <taxon>Basidiomycota</taxon>
        <taxon>Ustilaginomycotina</taxon>
        <taxon>Ustilaginomycetes</taxon>
        <taxon>Ustilaginales</taxon>
        <taxon>Ustilaginaceae</taxon>
        <taxon>Pseudozyma</taxon>
    </lineage>
</organism>
<evidence type="ECO:0000313" key="11">
    <source>
        <dbReference type="EMBL" id="SPO37135.1"/>
    </source>
</evidence>
<evidence type="ECO:0000256" key="1">
    <source>
        <dbReference type="ARBA" id="ARBA00004141"/>
    </source>
</evidence>
<protein>
    <submittedName>
        <fullName evidence="11">Related to amino acid vacuolar transport protein AVT2</fullName>
    </submittedName>
</protein>
<feature type="region of interest" description="Disordered" evidence="8">
    <location>
        <begin position="1"/>
        <end position="114"/>
    </location>
</feature>
<evidence type="ECO:0000256" key="3">
    <source>
        <dbReference type="ARBA" id="ARBA00022448"/>
    </source>
</evidence>
<dbReference type="InterPro" id="IPR013057">
    <property type="entry name" value="AA_transpt_TM"/>
</dbReference>
<keyword evidence="7 9" id="KW-0472">Membrane</keyword>
<dbReference type="Proteomes" id="UP000323386">
    <property type="component" value="Unassembled WGS sequence"/>
</dbReference>
<dbReference type="PANTHER" id="PTHR22950:SF458">
    <property type="entry name" value="SODIUM-COUPLED NEUTRAL AMINO ACID TRANSPORTER 11-RELATED"/>
    <property type="match status" value="1"/>
</dbReference>
<feature type="transmembrane region" description="Helical" evidence="9">
    <location>
        <begin position="347"/>
        <end position="366"/>
    </location>
</feature>
<gene>
    <name evidence="11" type="ORF">PSFLO_02607</name>
</gene>
<reference evidence="11 12" key="1">
    <citation type="submission" date="2018-03" db="EMBL/GenBank/DDBJ databases">
        <authorList>
            <person name="Guldener U."/>
        </authorList>
    </citation>
    <scope>NUCLEOTIDE SEQUENCE [LARGE SCALE GENOMIC DNA]</scope>
    <source>
        <strain evidence="11 12">DAOM196992</strain>
    </source>
</reference>
<feature type="region of interest" description="Disordered" evidence="8">
    <location>
        <begin position="596"/>
        <end position="698"/>
    </location>
</feature>
<evidence type="ECO:0000256" key="2">
    <source>
        <dbReference type="ARBA" id="ARBA00008066"/>
    </source>
</evidence>
<feature type="compositionally biased region" description="Low complexity" evidence="8">
    <location>
        <begin position="82"/>
        <end position="91"/>
    </location>
</feature>
<keyword evidence="6 9" id="KW-1133">Transmembrane helix</keyword>
<name>A0A5C3EZC1_9BASI</name>
<feature type="transmembrane region" description="Helical" evidence="9">
    <location>
        <begin position="305"/>
        <end position="327"/>
    </location>
</feature>
<feature type="region of interest" description="Disordered" evidence="8">
    <location>
        <begin position="153"/>
        <end position="181"/>
    </location>
</feature>
<feature type="transmembrane region" description="Helical" evidence="9">
    <location>
        <begin position="418"/>
        <end position="441"/>
    </location>
</feature>
<feature type="compositionally biased region" description="Gly residues" evidence="8">
    <location>
        <begin position="628"/>
        <end position="640"/>
    </location>
</feature>
<comment type="subcellular location">
    <subcellularLocation>
        <location evidence="1">Membrane</location>
        <topology evidence="1">Multi-pass membrane protein</topology>
    </subcellularLocation>
</comment>
<dbReference type="PANTHER" id="PTHR22950">
    <property type="entry name" value="AMINO ACID TRANSPORTER"/>
    <property type="match status" value="1"/>
</dbReference>
<feature type="transmembrane region" description="Helical" evidence="9">
    <location>
        <begin position="453"/>
        <end position="474"/>
    </location>
</feature>
<feature type="compositionally biased region" description="Low complexity" evidence="8">
    <location>
        <begin position="46"/>
        <end position="73"/>
    </location>
</feature>
<evidence type="ECO:0000256" key="5">
    <source>
        <dbReference type="ARBA" id="ARBA00022970"/>
    </source>
</evidence>
<proteinExistence type="inferred from homology"/>
<comment type="similarity">
    <text evidence="2">Belongs to the amino acid/polyamine transporter 2 family.</text>
</comment>
<feature type="transmembrane region" description="Helical" evidence="9">
    <location>
        <begin position="258"/>
        <end position="280"/>
    </location>
</feature>
<dbReference type="Pfam" id="PF01490">
    <property type="entry name" value="Aa_trans"/>
    <property type="match status" value="1"/>
</dbReference>
<feature type="compositionally biased region" description="Basic residues" evidence="8">
    <location>
        <begin position="164"/>
        <end position="174"/>
    </location>
</feature>
<evidence type="ECO:0000313" key="12">
    <source>
        <dbReference type="Proteomes" id="UP000323386"/>
    </source>
</evidence>
<feature type="transmembrane region" description="Helical" evidence="9">
    <location>
        <begin position="378"/>
        <end position="398"/>
    </location>
</feature>
<dbReference type="GO" id="GO:0015179">
    <property type="term" value="F:L-amino acid transmembrane transporter activity"/>
    <property type="evidence" value="ECO:0007669"/>
    <property type="project" value="TreeGrafter"/>
</dbReference>
<feature type="compositionally biased region" description="Acidic residues" evidence="8">
    <location>
        <begin position="657"/>
        <end position="673"/>
    </location>
</feature>
<dbReference type="AlphaFoldDB" id="A0A5C3EZC1"/>
<accession>A0A5C3EZC1</accession>
<sequence>MAHNPAAGTGRVPAGRPTSPLFTYTDDDPADAFGDAPSRSPPQPPSSSSSSSKGAAAAGPSALNEPSSSSYASPPSPPSPSSSPLHRPASADSRGNMSRPPSYRSGSYGSGTAASRVPLPVKSIASSKEAQFDADSDDLDDEDDMVAIAASSLTTHGQGAVEGHHRRAPGHHRERSGSLPLIDRIPNPFRASLDGLGNDLRHLRENLSAVGVPGWDGEGLPDWLKRGAGVFDATVNMANSILGAGIVGLPYSMRESGFVAGLGLLIGLSFLTDWTIRLIVLNAKLSGRITYIEIMEHCFGGNGKAAVSIFQFAFAFGGMCAFCVVIGDTIPHVIRSLFPALAGTFLANRQFVITFFTMAISYPLSLYRNIESLSKASAIALVSMVVIIVAVTLRGPAMPIELKGDPSLRFTVVNVSNLVRSISVISFAFVCHHNSLLIYGSLKEPSMNKFGQVTHYSTIIAAAATITMSVAGYWSFEEKTLSNVLNNFPDDDTFINVARGLFGLNMLTTLPLECFVCREVLETYFFAGEFDRNRHLIFTSSLVVSAMMVSLLTCDLGIVLELTGGLSATALAFIFPSLCYLKLSGESGKKVPLSSVPNLGSAEGQPSRSAPRANTAARAGGADHEGEGGAAGAGGPGPFRGGARDGQRENRIRIDDYESDDEDDGGATLDDLEAPGLSGAGSHGPSHLPTTSRRPGAGEVPIEDVELPLRPGATVRFRPPASKRKWWQSTRPLSVACAVFGMVVLVISVWTAITDVAAGRSGAVHVC</sequence>
<dbReference type="EMBL" id="OOIP01000006">
    <property type="protein sequence ID" value="SPO37135.1"/>
    <property type="molecule type" value="Genomic_DNA"/>
</dbReference>
<dbReference type="GO" id="GO:0005783">
    <property type="term" value="C:endoplasmic reticulum"/>
    <property type="evidence" value="ECO:0007669"/>
    <property type="project" value="TreeGrafter"/>
</dbReference>
<feature type="transmembrane region" description="Helical" evidence="9">
    <location>
        <begin position="536"/>
        <end position="560"/>
    </location>
</feature>
<evidence type="ECO:0000256" key="9">
    <source>
        <dbReference type="SAM" id="Phobius"/>
    </source>
</evidence>
<evidence type="ECO:0000256" key="8">
    <source>
        <dbReference type="SAM" id="MobiDB-lite"/>
    </source>
</evidence>
<dbReference type="OrthoDB" id="28208at2759"/>
<keyword evidence="12" id="KW-1185">Reference proteome</keyword>
<evidence type="ECO:0000259" key="10">
    <source>
        <dbReference type="Pfam" id="PF01490"/>
    </source>
</evidence>
<dbReference type="GO" id="GO:0016020">
    <property type="term" value="C:membrane"/>
    <property type="evidence" value="ECO:0007669"/>
    <property type="project" value="UniProtKB-SubCell"/>
</dbReference>
<feature type="compositionally biased region" description="Basic and acidic residues" evidence="8">
    <location>
        <begin position="642"/>
        <end position="656"/>
    </location>
</feature>
<feature type="transmembrane region" description="Helical" evidence="9">
    <location>
        <begin position="733"/>
        <end position="753"/>
    </location>
</feature>
<keyword evidence="3" id="KW-0813">Transport</keyword>
<evidence type="ECO:0000256" key="4">
    <source>
        <dbReference type="ARBA" id="ARBA00022692"/>
    </source>
</evidence>
<feature type="domain" description="Amino acid transporter transmembrane" evidence="10">
    <location>
        <begin position="227"/>
        <end position="589"/>
    </location>
</feature>
<feature type="compositionally biased region" description="Low complexity" evidence="8">
    <location>
        <begin position="98"/>
        <end position="111"/>
    </location>
</feature>
<keyword evidence="4 9" id="KW-0812">Transmembrane</keyword>
<feature type="transmembrane region" description="Helical" evidence="9">
    <location>
        <begin position="494"/>
        <end position="516"/>
    </location>
</feature>
<evidence type="ECO:0000256" key="7">
    <source>
        <dbReference type="ARBA" id="ARBA00023136"/>
    </source>
</evidence>
<feature type="transmembrane region" description="Helical" evidence="9">
    <location>
        <begin position="566"/>
        <end position="583"/>
    </location>
</feature>